<proteinExistence type="predicted"/>
<name>R7Q8W7_CHOCR</name>
<gene>
    <name evidence="1" type="ORF">CHC_T00002951001</name>
</gene>
<dbReference type="KEGG" id="ccp:CHC_T00002951001"/>
<dbReference type="AlphaFoldDB" id="R7Q8W7"/>
<accession>R7Q8W7</accession>
<evidence type="ECO:0000313" key="2">
    <source>
        <dbReference type="Proteomes" id="UP000012073"/>
    </source>
</evidence>
<evidence type="ECO:0000313" key="1">
    <source>
        <dbReference type="EMBL" id="CDF34253.1"/>
    </source>
</evidence>
<dbReference type="GeneID" id="17321794"/>
<reference evidence="2" key="1">
    <citation type="journal article" date="2013" name="Proc. Natl. Acad. Sci. U.S.A.">
        <title>Genome structure and metabolic features in the red seaweed Chondrus crispus shed light on evolution of the Archaeplastida.</title>
        <authorList>
            <person name="Collen J."/>
            <person name="Porcel B."/>
            <person name="Carre W."/>
            <person name="Ball S.G."/>
            <person name="Chaparro C."/>
            <person name="Tonon T."/>
            <person name="Barbeyron T."/>
            <person name="Michel G."/>
            <person name="Noel B."/>
            <person name="Valentin K."/>
            <person name="Elias M."/>
            <person name="Artiguenave F."/>
            <person name="Arun A."/>
            <person name="Aury J.M."/>
            <person name="Barbosa-Neto J.F."/>
            <person name="Bothwell J.H."/>
            <person name="Bouget F.Y."/>
            <person name="Brillet L."/>
            <person name="Cabello-Hurtado F."/>
            <person name="Capella-Gutierrez S."/>
            <person name="Charrier B."/>
            <person name="Cladiere L."/>
            <person name="Cock J.M."/>
            <person name="Coelho S.M."/>
            <person name="Colleoni C."/>
            <person name="Czjzek M."/>
            <person name="Da Silva C."/>
            <person name="Delage L."/>
            <person name="Denoeud F."/>
            <person name="Deschamps P."/>
            <person name="Dittami S.M."/>
            <person name="Gabaldon T."/>
            <person name="Gachon C.M."/>
            <person name="Groisillier A."/>
            <person name="Herve C."/>
            <person name="Jabbari K."/>
            <person name="Katinka M."/>
            <person name="Kloareg B."/>
            <person name="Kowalczyk N."/>
            <person name="Labadie K."/>
            <person name="Leblanc C."/>
            <person name="Lopez P.J."/>
            <person name="McLachlan D.H."/>
            <person name="Meslet-Cladiere L."/>
            <person name="Moustafa A."/>
            <person name="Nehr Z."/>
            <person name="Nyvall Collen P."/>
            <person name="Panaud O."/>
            <person name="Partensky F."/>
            <person name="Poulain J."/>
            <person name="Rensing S.A."/>
            <person name="Rousvoal S."/>
            <person name="Samson G."/>
            <person name="Symeonidi A."/>
            <person name="Weissenbach J."/>
            <person name="Zambounis A."/>
            <person name="Wincker P."/>
            <person name="Boyen C."/>
        </authorList>
    </citation>
    <scope>NUCLEOTIDE SEQUENCE [LARGE SCALE GENOMIC DNA]</scope>
    <source>
        <strain evidence="2">cv. Stackhouse</strain>
    </source>
</reference>
<keyword evidence="2" id="KW-1185">Reference proteome</keyword>
<protein>
    <submittedName>
        <fullName evidence="1">Uncharacterized protein</fullName>
    </submittedName>
</protein>
<organism evidence="1 2">
    <name type="scientific">Chondrus crispus</name>
    <name type="common">Carrageen Irish moss</name>
    <name type="synonym">Polymorpha crispa</name>
    <dbReference type="NCBI Taxonomy" id="2769"/>
    <lineage>
        <taxon>Eukaryota</taxon>
        <taxon>Rhodophyta</taxon>
        <taxon>Florideophyceae</taxon>
        <taxon>Rhodymeniophycidae</taxon>
        <taxon>Gigartinales</taxon>
        <taxon>Gigartinaceae</taxon>
        <taxon>Chondrus</taxon>
    </lineage>
</organism>
<sequence>MRFTAFLQPLPCITAQKVRSQDAITHALYLHYRLKSNQAFLLLVAAEPLH</sequence>
<dbReference type="Gramene" id="CDF34253">
    <property type="protein sequence ID" value="CDF34253"/>
    <property type="gene ID" value="CHC_T00002951001"/>
</dbReference>
<dbReference type="RefSeq" id="XP_005714072.1">
    <property type="nucleotide sequence ID" value="XM_005714015.1"/>
</dbReference>
<dbReference type="Proteomes" id="UP000012073">
    <property type="component" value="Unassembled WGS sequence"/>
</dbReference>
<dbReference type="EMBL" id="HG001680">
    <property type="protein sequence ID" value="CDF34253.1"/>
    <property type="molecule type" value="Genomic_DNA"/>
</dbReference>